<reference evidence="1 2" key="1">
    <citation type="submission" date="2017-11" db="EMBL/GenBank/DDBJ databases">
        <title>Isolation and Characterization of Family Methanocellaceae Species from Potential Methane Hydrate Area Offshore Southwestern Taiwan.</title>
        <authorList>
            <person name="Zhang W.-L."/>
            <person name="Chen W.-C."/>
            <person name="Lai M.-C."/>
            <person name="Chen S.-C."/>
        </authorList>
    </citation>
    <scope>NUCLEOTIDE SEQUENCE [LARGE SCALE GENOMIC DNA]</scope>
    <source>
        <strain evidence="1 2">CWC-04</strain>
    </source>
</reference>
<gene>
    <name evidence="1" type="ORF">CUJ83_02280</name>
</gene>
<evidence type="ECO:0000313" key="2">
    <source>
        <dbReference type="Proteomes" id="UP001320159"/>
    </source>
</evidence>
<dbReference type="Proteomes" id="UP001320159">
    <property type="component" value="Unassembled WGS sequence"/>
</dbReference>
<keyword evidence="2" id="KW-1185">Reference proteome</keyword>
<evidence type="ECO:0000313" key="1">
    <source>
        <dbReference type="EMBL" id="MCD1293824.1"/>
    </source>
</evidence>
<accession>A0AAP2RAD5</accession>
<proteinExistence type="predicted"/>
<comment type="caution">
    <text evidence="1">The sequence shown here is derived from an EMBL/GenBank/DDBJ whole genome shotgun (WGS) entry which is preliminary data.</text>
</comment>
<organism evidence="1 2">
    <name type="scientific">Methanooceanicella nereidis</name>
    <dbReference type="NCBI Taxonomy" id="2052831"/>
    <lineage>
        <taxon>Archaea</taxon>
        <taxon>Methanobacteriati</taxon>
        <taxon>Methanobacteriota</taxon>
        <taxon>Stenosarchaea group</taxon>
        <taxon>Methanomicrobia</taxon>
        <taxon>Methanocellales</taxon>
        <taxon>Methanocellaceae</taxon>
        <taxon>Methanooceanicella</taxon>
    </lineage>
</organism>
<sequence length="73" mass="8164">MKGVKSPSKFAVLSLFGFLSTAAGVAHFIVTSRTIDIPVYYIAKAYNIQTILYKMKSLKFIKLLLRKTTGYSI</sequence>
<name>A0AAP2RAD5_9EURY</name>
<protein>
    <submittedName>
        <fullName evidence="1">Uncharacterized protein</fullName>
    </submittedName>
</protein>
<dbReference type="AlphaFoldDB" id="A0AAP2RAD5"/>
<dbReference type="EMBL" id="PGCK01000002">
    <property type="protein sequence ID" value="MCD1293824.1"/>
    <property type="molecule type" value="Genomic_DNA"/>
</dbReference>